<name>K6V3F2_PLACD</name>
<keyword evidence="3" id="KW-1185">Reference proteome</keyword>
<accession>K6V3F2</accession>
<proteinExistence type="predicted"/>
<feature type="compositionally biased region" description="Basic residues" evidence="1">
    <location>
        <begin position="75"/>
        <end position="86"/>
    </location>
</feature>
<sequence>IYHKSIYEYYKNDKDLYNNLEYVIGLIHNITRKNNSPCTQSINFRKPTNLVQLLNEEQARRLAEEQLRSLAENKHRGRLKNKHRGVKEKQPYNTRKKIGFTKQKYLQISKPNQENIR</sequence>
<feature type="region of interest" description="Disordered" evidence="1">
    <location>
        <begin position="70"/>
        <end position="94"/>
    </location>
</feature>
<feature type="non-terminal residue" evidence="2">
    <location>
        <position position="1"/>
    </location>
</feature>
<feature type="non-terminal residue" evidence="2">
    <location>
        <position position="117"/>
    </location>
</feature>
<dbReference type="VEuPathDB" id="PlasmoDB:PCYB_006440"/>
<organism evidence="2 3">
    <name type="scientific">Plasmodium cynomolgi (strain B)</name>
    <dbReference type="NCBI Taxonomy" id="1120755"/>
    <lineage>
        <taxon>Eukaryota</taxon>
        <taxon>Sar</taxon>
        <taxon>Alveolata</taxon>
        <taxon>Apicomplexa</taxon>
        <taxon>Aconoidasida</taxon>
        <taxon>Haemosporida</taxon>
        <taxon>Plasmodiidae</taxon>
        <taxon>Plasmodium</taxon>
        <taxon>Plasmodium (Plasmodium)</taxon>
    </lineage>
</organism>
<reference evidence="2 3" key="1">
    <citation type="journal article" date="2012" name="Nat. Genet.">
        <title>Plasmodium cynomolgi genome sequences provide insight into Plasmodium vivax and the monkey malaria clade.</title>
        <authorList>
            <person name="Tachibana S."/>
            <person name="Sullivan S.A."/>
            <person name="Kawai S."/>
            <person name="Nakamura S."/>
            <person name="Kim H.R."/>
            <person name="Goto N."/>
            <person name="Arisue N."/>
            <person name="Palacpac N.M.Q."/>
            <person name="Honma H."/>
            <person name="Yagi M."/>
            <person name="Tougan T."/>
            <person name="Katakai Y."/>
            <person name="Kaneko O."/>
            <person name="Mita T."/>
            <person name="Kita K."/>
            <person name="Yasutomi Y."/>
            <person name="Sutton P.L."/>
            <person name="Shakhbatyan R."/>
            <person name="Horii T."/>
            <person name="Yasunaga T."/>
            <person name="Barnwell J.W."/>
            <person name="Escalante A.A."/>
            <person name="Carlton J.M."/>
            <person name="Tanabe K."/>
        </authorList>
    </citation>
    <scope>NUCLEOTIDE SEQUENCE [LARGE SCALE GENOMIC DNA]</scope>
    <source>
        <strain evidence="2 3">B</strain>
    </source>
</reference>
<gene>
    <name evidence="2" type="ORF">PCYB_006440</name>
</gene>
<protein>
    <submittedName>
        <fullName evidence="2">CYIR protein</fullName>
    </submittedName>
</protein>
<dbReference type="GeneID" id="14696437"/>
<evidence type="ECO:0000256" key="1">
    <source>
        <dbReference type="SAM" id="MobiDB-lite"/>
    </source>
</evidence>
<evidence type="ECO:0000313" key="2">
    <source>
        <dbReference type="EMBL" id="GAB69895.1"/>
    </source>
</evidence>
<dbReference type="OrthoDB" id="10474970at2759"/>
<dbReference type="AlphaFoldDB" id="K6V3F2"/>
<evidence type="ECO:0000313" key="3">
    <source>
        <dbReference type="Proteomes" id="UP000006319"/>
    </source>
</evidence>
<dbReference type="RefSeq" id="XP_004228113.1">
    <property type="nucleotide sequence ID" value="XM_004228065.1"/>
</dbReference>
<dbReference type="KEGG" id="pcy:PCYB_006440"/>
<dbReference type="Proteomes" id="UP000006319">
    <property type="component" value="Unassembled WGS sequence"/>
</dbReference>
<dbReference type="EMBL" id="DF158107">
    <property type="protein sequence ID" value="GAB69895.1"/>
    <property type="molecule type" value="Genomic_DNA"/>
</dbReference>